<dbReference type="Pfam" id="PF02614">
    <property type="entry name" value="UxaC"/>
    <property type="match status" value="1"/>
</dbReference>
<name>A0ABU5C2T0_9BACI</name>
<dbReference type="Gene3D" id="3.20.20.140">
    <property type="entry name" value="Metal-dependent hydrolases"/>
    <property type="match status" value="1"/>
</dbReference>
<organism evidence="7 8">
    <name type="scientific">Tigheibacillus halophilus</name>
    <dbReference type="NCBI Taxonomy" id="361280"/>
    <lineage>
        <taxon>Bacteria</taxon>
        <taxon>Bacillati</taxon>
        <taxon>Bacillota</taxon>
        <taxon>Bacilli</taxon>
        <taxon>Bacillales</taxon>
        <taxon>Bacillaceae</taxon>
        <taxon>Tigheibacillus</taxon>
    </lineage>
</organism>
<evidence type="ECO:0000313" key="8">
    <source>
        <dbReference type="Proteomes" id="UP001281447"/>
    </source>
</evidence>
<comment type="catalytic activity">
    <reaction evidence="1">
        <text>D-glucuronate = D-fructuronate</text>
        <dbReference type="Rhea" id="RHEA:13049"/>
        <dbReference type="ChEBI" id="CHEBI:58720"/>
        <dbReference type="ChEBI" id="CHEBI:59863"/>
        <dbReference type="EC" id="5.3.1.12"/>
    </reaction>
</comment>
<evidence type="ECO:0000256" key="2">
    <source>
        <dbReference type="ARBA" id="ARBA00004892"/>
    </source>
</evidence>
<comment type="similarity">
    <text evidence="3">Belongs to the metallo-dependent hydrolases superfamily. Uronate isomerase family.</text>
</comment>
<dbReference type="SUPFAM" id="SSF51556">
    <property type="entry name" value="Metallo-dependent hydrolases"/>
    <property type="match status" value="1"/>
</dbReference>
<dbReference type="EC" id="5.3.1.12" evidence="4"/>
<accession>A0ABU5C2T0</accession>
<comment type="pathway">
    <text evidence="2">Carbohydrate metabolism; pentose and glucuronate interconversion.</text>
</comment>
<reference evidence="7 8" key="1">
    <citation type="submission" date="2023-10" db="EMBL/GenBank/DDBJ databases">
        <title>Virgibacillus halophilus 5B73C genome.</title>
        <authorList>
            <person name="Miliotis G."/>
            <person name="Sengupta P."/>
            <person name="Hameed A."/>
            <person name="Chuvochina M."/>
            <person name="Mcdonagh F."/>
            <person name="Simpson A.C."/>
            <person name="Singh N.K."/>
            <person name="Rekha P.D."/>
            <person name="Raman K."/>
            <person name="Hugenholtz P."/>
            <person name="Venkateswaran K."/>
        </authorList>
    </citation>
    <scope>NUCLEOTIDE SEQUENCE [LARGE SCALE GENOMIC DNA]</scope>
    <source>
        <strain evidence="7 8">5B73C</strain>
    </source>
</reference>
<comment type="caution">
    <text evidence="7">The sequence shown here is derived from an EMBL/GenBank/DDBJ whole genome shotgun (WGS) entry which is preliminary data.</text>
</comment>
<dbReference type="InterPro" id="IPR003766">
    <property type="entry name" value="Uronate_isomerase"/>
</dbReference>
<dbReference type="PANTHER" id="PTHR30068">
    <property type="entry name" value="URONATE ISOMERASE"/>
    <property type="match status" value="1"/>
</dbReference>
<sequence length="117" mass="13223">MTQEDIVKYQSAIQIYLMELYVKYSWTMQLHMNVFRNGSEKGLKEIGVNAGFDSMGDQSTLAREAVKLFSEAELQNVIPQTILYSLNPNDWLTLSTLMGSFQGGMAQKNSSRMCLVV</sequence>
<evidence type="ECO:0000256" key="1">
    <source>
        <dbReference type="ARBA" id="ARBA00001165"/>
    </source>
</evidence>
<evidence type="ECO:0000256" key="3">
    <source>
        <dbReference type="ARBA" id="ARBA00008397"/>
    </source>
</evidence>
<dbReference type="GO" id="GO:0008880">
    <property type="term" value="F:glucuronate isomerase activity"/>
    <property type="evidence" value="ECO:0007669"/>
    <property type="project" value="UniProtKB-EC"/>
</dbReference>
<dbReference type="InterPro" id="IPR032466">
    <property type="entry name" value="Metal_Hydrolase"/>
</dbReference>
<gene>
    <name evidence="7" type="ORF">RWE15_03145</name>
</gene>
<dbReference type="EMBL" id="JAWDIP010000003">
    <property type="protein sequence ID" value="MDY0393616.1"/>
    <property type="molecule type" value="Genomic_DNA"/>
</dbReference>
<evidence type="ECO:0000256" key="4">
    <source>
        <dbReference type="ARBA" id="ARBA00012546"/>
    </source>
</evidence>
<dbReference type="Proteomes" id="UP001281447">
    <property type="component" value="Unassembled WGS sequence"/>
</dbReference>
<keyword evidence="8" id="KW-1185">Reference proteome</keyword>
<evidence type="ECO:0000313" key="7">
    <source>
        <dbReference type="EMBL" id="MDY0393616.1"/>
    </source>
</evidence>
<evidence type="ECO:0000256" key="5">
    <source>
        <dbReference type="ARBA" id="ARBA00020555"/>
    </source>
</evidence>
<keyword evidence="6 7" id="KW-0413">Isomerase</keyword>
<dbReference type="PANTHER" id="PTHR30068:SF4">
    <property type="entry name" value="URONATE ISOMERASE"/>
    <property type="match status" value="1"/>
</dbReference>
<proteinExistence type="inferred from homology"/>
<protein>
    <recommendedName>
        <fullName evidence="5">Uronate isomerase</fullName>
        <ecNumber evidence="4">5.3.1.12</ecNumber>
    </recommendedName>
</protein>
<evidence type="ECO:0000256" key="6">
    <source>
        <dbReference type="ARBA" id="ARBA00023235"/>
    </source>
</evidence>